<dbReference type="InterPro" id="IPR011993">
    <property type="entry name" value="PH-like_dom_sf"/>
</dbReference>
<dbReference type="SUPFAM" id="SSF55920">
    <property type="entry name" value="Creatinase/aminopeptidase"/>
    <property type="match status" value="1"/>
</dbReference>
<gene>
    <name evidence="4" type="ORF">HaLaN_18147</name>
</gene>
<dbReference type="FunFam" id="3.90.230.10:FF:000005">
    <property type="entry name" value="FACT complex subunit spt16"/>
    <property type="match status" value="1"/>
</dbReference>
<dbReference type="AlphaFoldDB" id="A0A699ZMU8"/>
<dbReference type="Gene3D" id="2.30.29.30">
    <property type="entry name" value="Pleckstrin-homology domain (PH domain)/Phosphotyrosine-binding domain (PTB)"/>
    <property type="match status" value="1"/>
</dbReference>
<dbReference type="GO" id="GO:0035101">
    <property type="term" value="C:FACT complex"/>
    <property type="evidence" value="ECO:0007669"/>
    <property type="project" value="UniProtKB-UniRule"/>
</dbReference>
<reference evidence="4 5" key="1">
    <citation type="submission" date="2020-02" db="EMBL/GenBank/DDBJ databases">
        <title>Draft genome sequence of Haematococcus lacustris strain NIES-144.</title>
        <authorList>
            <person name="Morimoto D."/>
            <person name="Nakagawa S."/>
            <person name="Yoshida T."/>
            <person name="Sawayama S."/>
        </authorList>
    </citation>
    <scope>NUCLEOTIDE SEQUENCE [LARGE SCALE GENOMIC DNA]</scope>
    <source>
        <strain evidence="4 5">NIES-144</strain>
    </source>
</reference>
<dbReference type="GO" id="GO:0006260">
    <property type="term" value="P:DNA replication"/>
    <property type="evidence" value="ECO:0007669"/>
    <property type="project" value="UniProtKB-KW"/>
</dbReference>
<dbReference type="Gene3D" id="2.30.29.150">
    <property type="match status" value="1"/>
</dbReference>
<organism evidence="4 5">
    <name type="scientific">Haematococcus lacustris</name>
    <name type="common">Green alga</name>
    <name type="synonym">Haematococcus pluvialis</name>
    <dbReference type="NCBI Taxonomy" id="44745"/>
    <lineage>
        <taxon>Eukaryota</taxon>
        <taxon>Viridiplantae</taxon>
        <taxon>Chlorophyta</taxon>
        <taxon>core chlorophytes</taxon>
        <taxon>Chlorophyceae</taxon>
        <taxon>CS clade</taxon>
        <taxon>Chlamydomonadales</taxon>
        <taxon>Haematococcaceae</taxon>
        <taxon>Haematococcus</taxon>
    </lineage>
</organism>
<dbReference type="GO" id="GO:0031491">
    <property type="term" value="F:nucleosome binding"/>
    <property type="evidence" value="ECO:0007669"/>
    <property type="project" value="TreeGrafter"/>
</dbReference>
<keyword evidence="1" id="KW-0235">DNA replication</keyword>
<protein>
    <recommendedName>
        <fullName evidence="1">FACT complex subunit</fullName>
    </recommendedName>
</protein>
<dbReference type="Pfam" id="PF00557">
    <property type="entry name" value="Peptidase_M24"/>
    <property type="match status" value="1"/>
</dbReference>
<dbReference type="GO" id="GO:0006281">
    <property type="term" value="P:DNA repair"/>
    <property type="evidence" value="ECO:0007669"/>
    <property type="project" value="UniProtKB-UniRule"/>
</dbReference>
<dbReference type="InterPro" id="IPR036005">
    <property type="entry name" value="Creatinase/aminopeptidase-like"/>
</dbReference>
<sequence>MAELLQVVRAADGSQSPAVGTLPKDKHSGKFWEMATSAIASSGLQQLDVGAGFADLLARKDNAEILNHKKAAMLASRVMNDFVIQKIEGVIDEGKSVKHSKLAEQTEQVILSPTKIGVKLKDDNCDVAYPPIIQSGGRYDLKVSAGSDDSPLHHGVIVCSLGTRYSFYCANLCRTFFINPTPTQEREYGALLAAQEAVIAALALKDANQPHLVEKLSRNLGHGLGLEFRESQSALAAKAEGHKTDNGRVVRAGQVYNVSLSLTGLENPTAKDAAGKVYAMQLSDTVVIGEGGKAPEVATQACSKAWDKVSYMLADEVEEDKDPQQKAAVHAANGMPARKALRSDDPNHKSAEAVRKERQDELVKRKNEETLRRLTAARDGDQAVASSTGRKLSEVVSYKSVGEVPASRDLVIQVDPRAESVLLPVYGIMVPFHITCIKNVSHSQDNDHAHVRVTFNFGPSYEPYVRTAPNCVFLKELSFRSADMKHASKVVQEMKLLRSTVTQRDRERAERATLVTQDKLVTGKRVYKLPDLWMRPAMGGKGRKVPGTLEAHANGFNEVVFVMYRNIKHAIFQPAKNTMVTILHFHLINPIMLGNKKTKDVQFYSEVADVVQTLDNGRRNMYDPDEIEEEQRERERRNKINQEFQVFVKRVQEIWEKDFADMRLEFDIPFTDLAFNGCPHRSTVPMLPTVNCLVELSEMPFTVISLADIE</sequence>
<evidence type="ECO:0000259" key="3">
    <source>
        <dbReference type="SMART" id="SM01286"/>
    </source>
</evidence>
<evidence type="ECO:0000256" key="1">
    <source>
        <dbReference type="RuleBase" id="RU367052"/>
    </source>
</evidence>
<dbReference type="InterPro" id="IPR000994">
    <property type="entry name" value="Pept_M24"/>
</dbReference>
<comment type="caution">
    <text evidence="4">The sequence shown here is derived from an EMBL/GenBank/DDBJ whole genome shotgun (WGS) entry which is preliminary data.</text>
</comment>
<dbReference type="Pfam" id="PF08644">
    <property type="entry name" value="SPT16"/>
    <property type="match status" value="1"/>
</dbReference>
<dbReference type="InterPro" id="IPR013953">
    <property type="entry name" value="FACT_SPT16_M"/>
</dbReference>
<dbReference type="InterPro" id="IPR056595">
    <property type="entry name" value="Fact-SPT16_PH"/>
</dbReference>
<dbReference type="SMART" id="SM01286">
    <property type="entry name" value="SPT16"/>
    <property type="match status" value="1"/>
</dbReference>
<evidence type="ECO:0000256" key="2">
    <source>
        <dbReference type="SAM" id="MobiDB-lite"/>
    </source>
</evidence>
<keyword evidence="5" id="KW-1185">Reference proteome</keyword>
<dbReference type="PANTHER" id="PTHR13980">
    <property type="entry name" value="CDC68 RELATED"/>
    <property type="match status" value="1"/>
</dbReference>
<dbReference type="InterPro" id="IPR040258">
    <property type="entry name" value="Spt16"/>
</dbReference>
<dbReference type="Pfam" id="PF24824">
    <property type="entry name" value="PH_SPT16"/>
    <property type="match status" value="1"/>
</dbReference>
<evidence type="ECO:0000313" key="5">
    <source>
        <dbReference type="Proteomes" id="UP000485058"/>
    </source>
</evidence>
<accession>A0A699ZMU8</accession>
<dbReference type="EMBL" id="BLLF01001730">
    <property type="protein sequence ID" value="GFH20939.1"/>
    <property type="molecule type" value="Genomic_DNA"/>
</dbReference>
<keyword evidence="1" id="KW-0804">Transcription</keyword>
<feature type="non-terminal residue" evidence="4">
    <location>
        <position position="1"/>
    </location>
</feature>
<keyword evidence="1" id="KW-0227">DNA damage</keyword>
<comment type="similarity">
    <text evidence="1">Belongs to the peptidase M24 family. SPT16 subfamily.</text>
</comment>
<dbReference type="FunFam" id="2.30.29.150:FF:000004">
    <property type="entry name" value="FACT complex subunit SPT16"/>
    <property type="match status" value="1"/>
</dbReference>
<feature type="non-terminal residue" evidence="4">
    <location>
        <position position="710"/>
    </location>
</feature>
<keyword evidence="1" id="KW-0805">Transcription regulation</keyword>
<comment type="function">
    <text evidence="1">Component of the FACT complex, a general chromatin factor that acts to reorganize nucleosomes. The FACT complex is involved in multiple processes that require DNA as a template such as mRNA elongation, DNA replication and DNA repair. During transcription elongation the FACT complex acts as a histone chaperone that both destabilizes and restores nucleosomal structure. It facilitates the passage of RNA polymerase II and transcription by promoting the dissociation of one histone H2A-H2B dimer from the nucleosome, then subsequently promotes the reestablishment of the nucleosome following the passage of RNA polymerase II.</text>
</comment>
<dbReference type="Gene3D" id="2.30.29.210">
    <property type="entry name" value="FACT complex subunit Spt16p/Cdc68p"/>
    <property type="match status" value="1"/>
</dbReference>
<evidence type="ECO:0000313" key="4">
    <source>
        <dbReference type="EMBL" id="GFH20939.1"/>
    </source>
</evidence>
<keyword evidence="1" id="KW-0158">Chromosome</keyword>
<keyword evidence="1" id="KW-0539">Nucleus</keyword>
<feature type="region of interest" description="Disordered" evidence="2">
    <location>
        <begin position="336"/>
        <end position="360"/>
    </location>
</feature>
<dbReference type="GO" id="GO:0006368">
    <property type="term" value="P:transcription elongation by RNA polymerase II"/>
    <property type="evidence" value="ECO:0007669"/>
    <property type="project" value="TreeGrafter"/>
</dbReference>
<comment type="subcellular location">
    <subcellularLocation>
        <location evidence="1">Nucleus</location>
    </subcellularLocation>
    <subcellularLocation>
        <location evidence="1">Chromosome</location>
    </subcellularLocation>
</comment>
<feature type="compositionally biased region" description="Basic and acidic residues" evidence="2">
    <location>
        <begin position="341"/>
        <end position="360"/>
    </location>
</feature>
<name>A0A699ZMU8_HAELA</name>
<dbReference type="PANTHER" id="PTHR13980:SF15">
    <property type="entry name" value="FACT COMPLEX SUBUNIT SPT16"/>
    <property type="match status" value="1"/>
</dbReference>
<dbReference type="Gene3D" id="3.90.230.10">
    <property type="entry name" value="Creatinase/methionine aminopeptidase superfamily"/>
    <property type="match status" value="1"/>
</dbReference>
<comment type="subunit">
    <text evidence="1">Component of the FACT complex.</text>
</comment>
<keyword evidence="1" id="KW-0234">DNA repair</keyword>
<dbReference type="Proteomes" id="UP000485058">
    <property type="component" value="Unassembled WGS sequence"/>
</dbReference>
<feature type="domain" description="FACT complex subunit SPT16 middle" evidence="3">
    <location>
        <begin position="412"/>
        <end position="558"/>
    </location>
</feature>
<proteinExistence type="inferred from homology"/>